<evidence type="ECO:0000256" key="2">
    <source>
        <dbReference type="ARBA" id="ARBA00023043"/>
    </source>
</evidence>
<proteinExistence type="predicted"/>
<dbReference type="CTD" id="6748819"/>
<dbReference type="Pfam" id="PF12796">
    <property type="entry name" value="Ank_2"/>
    <property type="match status" value="2"/>
</dbReference>
<feature type="repeat" description="ANK" evidence="3">
    <location>
        <begin position="172"/>
        <end position="204"/>
    </location>
</feature>
<dbReference type="AlphaFoldDB" id="B3RIE4"/>
<dbReference type="Gene3D" id="1.25.40.20">
    <property type="entry name" value="Ankyrin repeat-containing domain"/>
    <property type="match status" value="2"/>
</dbReference>
<accession>B3RIE4</accession>
<feature type="region of interest" description="Disordered" evidence="5">
    <location>
        <begin position="441"/>
        <end position="477"/>
    </location>
</feature>
<reference evidence="6 7" key="1">
    <citation type="journal article" date="2008" name="Nature">
        <title>The Trichoplax genome and the nature of placozoans.</title>
        <authorList>
            <person name="Srivastava M."/>
            <person name="Begovic E."/>
            <person name="Chapman J."/>
            <person name="Putnam N.H."/>
            <person name="Hellsten U."/>
            <person name="Kawashima T."/>
            <person name="Kuo A."/>
            <person name="Mitros T."/>
            <person name="Salamov A."/>
            <person name="Carpenter M.L."/>
            <person name="Signorovitch A.Y."/>
            <person name="Moreno M.A."/>
            <person name="Kamm K."/>
            <person name="Grimwood J."/>
            <person name="Schmutz J."/>
            <person name="Shapiro H."/>
            <person name="Grigoriev I.V."/>
            <person name="Buss L.W."/>
            <person name="Schierwater B."/>
            <person name="Dellaporta S.L."/>
            <person name="Rokhsar D.S."/>
        </authorList>
    </citation>
    <scope>NUCLEOTIDE SEQUENCE [LARGE SCALE GENOMIC DNA]</scope>
    <source>
        <strain evidence="6 7">Grell-BS-1999</strain>
    </source>
</reference>
<dbReference type="Pfam" id="PF00023">
    <property type="entry name" value="Ank"/>
    <property type="match status" value="1"/>
</dbReference>
<dbReference type="STRING" id="10228.B3RIE4"/>
<dbReference type="Proteomes" id="UP000009022">
    <property type="component" value="Unassembled WGS sequence"/>
</dbReference>
<evidence type="ECO:0000256" key="3">
    <source>
        <dbReference type="PROSITE-ProRule" id="PRU00023"/>
    </source>
</evidence>
<feature type="repeat" description="ANK" evidence="3">
    <location>
        <begin position="73"/>
        <end position="105"/>
    </location>
</feature>
<dbReference type="PhylomeDB" id="B3RIE4"/>
<dbReference type="GO" id="GO:0005634">
    <property type="term" value="C:nucleus"/>
    <property type="evidence" value="ECO:0000318"/>
    <property type="project" value="GO_Central"/>
</dbReference>
<dbReference type="eggNOG" id="KOG4177">
    <property type="taxonomic scope" value="Eukaryota"/>
</dbReference>
<dbReference type="KEGG" id="tad:TRIADDRAFT_51290"/>
<dbReference type="InterPro" id="IPR050776">
    <property type="entry name" value="Ank_Repeat/CDKN_Inhibitor"/>
</dbReference>
<keyword evidence="2 3" id="KW-0040">ANK repeat</keyword>
<keyword evidence="7" id="KW-1185">Reference proteome</keyword>
<evidence type="ECO:0000256" key="1">
    <source>
        <dbReference type="ARBA" id="ARBA00022737"/>
    </source>
</evidence>
<feature type="coiled-coil region" evidence="4">
    <location>
        <begin position="387"/>
        <end position="435"/>
    </location>
</feature>
<gene>
    <name evidence="6" type="ORF">TRIADDRAFT_51290</name>
</gene>
<dbReference type="Pfam" id="PF13637">
    <property type="entry name" value="Ank_4"/>
    <property type="match status" value="1"/>
</dbReference>
<dbReference type="EMBL" id="DS985241">
    <property type="protein sequence ID" value="EDV29222.1"/>
    <property type="molecule type" value="Genomic_DNA"/>
</dbReference>
<sequence>MAAKKPIAMLLEAIDNHNIEQMESAIRDYGVSIRQPIGAEKLTIIQRVVIRGALECLHWLLWHGADANDKTPQGWTAAHLAAIKGRSTCLEALCNNGASINNKDLKGNTPAHLASIHGNAHTLQTILRYGGDTHARDNESWKPAHCAAFFGRLGCLQVLRKWGANFNEIDDQGNTAAHLAAKEGHLECLKFIICKSASIDFIVNSRNNQGDAPKDIALRFYKDRCVEYLNAVGIAFPAHAAAFYGNLEKLQTLIEEGVVSVDEQDNHGSTLAHKAAGNGHINILRWLMEQGCDVTIRNEAGETPKDVAKRYAQMGAVELLGGEVADEIIEDENLDDAMELNDDEKIEAQGRASHRIEELKRLLKIAKANYHQLGGLLDEDIETMDKQAEYERTITELEAQLNYERSKREKLEAKIDQLNTKIHLLNKQIDDVTNKYSELLKGERNTPKNNSTNTTVAKSSLKKNYRRSSRDGGILLERTPSKSKAIDIF</sequence>
<dbReference type="PROSITE" id="PS50297">
    <property type="entry name" value="ANK_REP_REGION"/>
    <property type="match status" value="4"/>
</dbReference>
<dbReference type="SUPFAM" id="SSF48403">
    <property type="entry name" value="Ankyrin repeat"/>
    <property type="match status" value="1"/>
</dbReference>
<dbReference type="PANTHER" id="PTHR24201:SF2">
    <property type="entry name" value="ANKYRIN REPEAT DOMAIN-CONTAINING PROTEIN 42"/>
    <property type="match status" value="1"/>
</dbReference>
<evidence type="ECO:0000313" key="7">
    <source>
        <dbReference type="Proteomes" id="UP000009022"/>
    </source>
</evidence>
<dbReference type="InParanoid" id="B3RIE4"/>
<dbReference type="PROSITE" id="PS50088">
    <property type="entry name" value="ANK_REPEAT"/>
    <property type="match status" value="4"/>
</dbReference>
<dbReference type="HOGENOM" id="CLU_040654_1_1_1"/>
<dbReference type="GeneID" id="6748819"/>
<feature type="repeat" description="ANK" evidence="3">
    <location>
        <begin position="267"/>
        <end position="299"/>
    </location>
</feature>
<dbReference type="OMA" id="LVKWGAR"/>
<dbReference type="OrthoDB" id="163438at2759"/>
<keyword evidence="1" id="KW-0677">Repeat</keyword>
<dbReference type="SMART" id="SM00248">
    <property type="entry name" value="ANK"/>
    <property type="match status" value="7"/>
</dbReference>
<protein>
    <submittedName>
        <fullName evidence="6">Uncharacterized protein</fullName>
    </submittedName>
</protein>
<evidence type="ECO:0000313" key="6">
    <source>
        <dbReference type="EMBL" id="EDV29222.1"/>
    </source>
</evidence>
<name>B3RIE4_TRIAD</name>
<evidence type="ECO:0000256" key="4">
    <source>
        <dbReference type="SAM" id="Coils"/>
    </source>
</evidence>
<evidence type="ECO:0000256" key="5">
    <source>
        <dbReference type="SAM" id="MobiDB-lite"/>
    </source>
</evidence>
<keyword evidence="4" id="KW-0175">Coiled coil</keyword>
<dbReference type="RefSeq" id="XP_002108424.1">
    <property type="nucleotide sequence ID" value="XM_002108388.1"/>
</dbReference>
<feature type="repeat" description="ANK" evidence="3">
    <location>
        <begin position="106"/>
        <end position="138"/>
    </location>
</feature>
<organism evidence="6 7">
    <name type="scientific">Trichoplax adhaerens</name>
    <name type="common">Trichoplax reptans</name>
    <dbReference type="NCBI Taxonomy" id="10228"/>
    <lineage>
        <taxon>Eukaryota</taxon>
        <taxon>Metazoa</taxon>
        <taxon>Placozoa</taxon>
        <taxon>Uniplacotomia</taxon>
        <taxon>Trichoplacea</taxon>
        <taxon>Trichoplacidae</taxon>
        <taxon>Trichoplax</taxon>
    </lineage>
</organism>
<dbReference type="InterPro" id="IPR002110">
    <property type="entry name" value="Ankyrin_rpt"/>
</dbReference>
<feature type="compositionally biased region" description="Polar residues" evidence="5">
    <location>
        <begin position="447"/>
        <end position="458"/>
    </location>
</feature>
<dbReference type="InterPro" id="IPR036770">
    <property type="entry name" value="Ankyrin_rpt-contain_sf"/>
</dbReference>
<dbReference type="PANTHER" id="PTHR24201">
    <property type="entry name" value="ANK_REP_REGION DOMAIN-CONTAINING PROTEIN"/>
    <property type="match status" value="1"/>
</dbReference>
<dbReference type="FunCoup" id="B3RIE4">
    <property type="interactions" value="471"/>
</dbReference>